<keyword evidence="1" id="KW-1133">Transmembrane helix</keyword>
<dbReference type="AlphaFoldDB" id="A0A162PZ75"/>
<dbReference type="Proteomes" id="UP000076858">
    <property type="component" value="Unassembled WGS sequence"/>
</dbReference>
<evidence type="ECO:0000313" key="3">
    <source>
        <dbReference type="Proteomes" id="UP000076858"/>
    </source>
</evidence>
<keyword evidence="3" id="KW-1185">Reference proteome</keyword>
<dbReference type="EMBL" id="LRGB01000389">
    <property type="protein sequence ID" value="KZS19270.1"/>
    <property type="molecule type" value="Genomic_DNA"/>
</dbReference>
<reference evidence="2 3" key="1">
    <citation type="submission" date="2016-03" db="EMBL/GenBank/DDBJ databases">
        <title>EvidentialGene: Evidence-directed Construction of Genes on Genomes.</title>
        <authorList>
            <person name="Gilbert D.G."/>
            <person name="Choi J.-H."/>
            <person name="Mockaitis K."/>
            <person name="Colbourne J."/>
            <person name="Pfrender M."/>
        </authorList>
    </citation>
    <scope>NUCLEOTIDE SEQUENCE [LARGE SCALE GENOMIC DNA]</scope>
    <source>
        <strain evidence="2 3">Xinb3</strain>
        <tissue evidence="2">Complete organism</tissue>
    </source>
</reference>
<accession>A0A162PZ75</accession>
<keyword evidence="1" id="KW-0472">Membrane</keyword>
<name>A0A162PZ75_9CRUS</name>
<keyword evidence="1" id="KW-0812">Transmembrane</keyword>
<protein>
    <submittedName>
        <fullName evidence="2">Uncharacterized protein</fullName>
    </submittedName>
</protein>
<gene>
    <name evidence="2" type="ORF">APZ42_014148</name>
</gene>
<evidence type="ECO:0000256" key="1">
    <source>
        <dbReference type="SAM" id="Phobius"/>
    </source>
</evidence>
<feature type="transmembrane region" description="Helical" evidence="1">
    <location>
        <begin position="6"/>
        <end position="24"/>
    </location>
</feature>
<organism evidence="2 3">
    <name type="scientific">Daphnia magna</name>
    <dbReference type="NCBI Taxonomy" id="35525"/>
    <lineage>
        <taxon>Eukaryota</taxon>
        <taxon>Metazoa</taxon>
        <taxon>Ecdysozoa</taxon>
        <taxon>Arthropoda</taxon>
        <taxon>Crustacea</taxon>
        <taxon>Branchiopoda</taxon>
        <taxon>Diplostraca</taxon>
        <taxon>Cladocera</taxon>
        <taxon>Anomopoda</taxon>
        <taxon>Daphniidae</taxon>
        <taxon>Daphnia</taxon>
    </lineage>
</organism>
<proteinExistence type="predicted"/>
<evidence type="ECO:0000313" key="2">
    <source>
        <dbReference type="EMBL" id="KZS19270.1"/>
    </source>
</evidence>
<comment type="caution">
    <text evidence="2">The sequence shown here is derived from an EMBL/GenBank/DDBJ whole genome shotgun (WGS) entry which is preliminary data.</text>
</comment>
<sequence length="96" mass="11272">MPFTFLYSNTTLFLFLKVVGVCFLKTSQGNRINCEPFGQHDEKVGNDVKILEQCIRNVFLLIARAKQKSQCLKYVNKMQIPDPPRPVMFIFYFRFT</sequence>